<dbReference type="EMBL" id="DTGD01000073">
    <property type="protein sequence ID" value="HGB35631.1"/>
    <property type="molecule type" value="Genomic_DNA"/>
</dbReference>
<dbReference type="PANTHER" id="PTHR30489:SF0">
    <property type="entry name" value="LIPOPROTEIN-RELEASING SYSTEM TRANSMEMBRANE PROTEIN LOLE"/>
    <property type="match status" value="1"/>
</dbReference>
<organism evidence="10">
    <name type="scientific">candidate division WOR-3 bacterium</name>
    <dbReference type="NCBI Taxonomy" id="2052148"/>
    <lineage>
        <taxon>Bacteria</taxon>
        <taxon>Bacteria division WOR-3</taxon>
    </lineage>
</organism>
<evidence type="ECO:0000313" key="10">
    <source>
        <dbReference type="EMBL" id="HGB35631.1"/>
    </source>
</evidence>
<feature type="transmembrane region" description="Helical" evidence="7">
    <location>
        <begin position="20"/>
        <end position="46"/>
    </location>
</feature>
<proteinExistence type="inferred from homology"/>
<evidence type="ECO:0000256" key="5">
    <source>
        <dbReference type="ARBA" id="ARBA00022989"/>
    </source>
</evidence>
<dbReference type="Pfam" id="PF12704">
    <property type="entry name" value="MacB_PCD"/>
    <property type="match status" value="1"/>
</dbReference>
<evidence type="ECO:0000259" key="9">
    <source>
        <dbReference type="Pfam" id="PF12704"/>
    </source>
</evidence>
<dbReference type="GO" id="GO:0044874">
    <property type="term" value="P:lipoprotein localization to outer membrane"/>
    <property type="evidence" value="ECO:0007669"/>
    <property type="project" value="TreeGrafter"/>
</dbReference>
<keyword evidence="6 7" id="KW-0472">Membrane</keyword>
<accession>A0A7V3KMY1</accession>
<feature type="domain" description="ABC3 transporter permease C-terminal" evidence="8">
    <location>
        <begin position="266"/>
        <end position="391"/>
    </location>
</feature>
<feature type="transmembrane region" description="Helical" evidence="7">
    <location>
        <begin position="262"/>
        <end position="288"/>
    </location>
</feature>
<dbReference type="GO" id="GO:0098797">
    <property type="term" value="C:plasma membrane protein complex"/>
    <property type="evidence" value="ECO:0007669"/>
    <property type="project" value="TreeGrafter"/>
</dbReference>
<keyword evidence="5 7" id="KW-1133">Transmembrane helix</keyword>
<comment type="subcellular location">
    <subcellularLocation>
        <location evidence="1">Cell membrane</location>
        <topology evidence="1">Multi-pass membrane protein</topology>
    </subcellularLocation>
</comment>
<name>A0A7V3KMY1_UNCW3</name>
<reference evidence="10" key="1">
    <citation type="journal article" date="2020" name="mSystems">
        <title>Genome- and Community-Level Interaction Insights into Carbon Utilization and Element Cycling Functions of Hydrothermarchaeota in Hydrothermal Sediment.</title>
        <authorList>
            <person name="Zhou Z."/>
            <person name="Liu Y."/>
            <person name="Xu W."/>
            <person name="Pan J."/>
            <person name="Luo Z.H."/>
            <person name="Li M."/>
        </authorList>
    </citation>
    <scope>NUCLEOTIDE SEQUENCE [LARGE SCALE GENOMIC DNA]</scope>
    <source>
        <strain evidence="10">SpSt-754</strain>
    </source>
</reference>
<evidence type="ECO:0000256" key="6">
    <source>
        <dbReference type="ARBA" id="ARBA00023136"/>
    </source>
</evidence>
<comment type="caution">
    <text evidence="10">The sequence shown here is derived from an EMBL/GenBank/DDBJ whole genome shotgun (WGS) entry which is preliminary data.</text>
</comment>
<dbReference type="Pfam" id="PF02687">
    <property type="entry name" value="FtsX"/>
    <property type="match status" value="1"/>
</dbReference>
<evidence type="ECO:0000256" key="4">
    <source>
        <dbReference type="ARBA" id="ARBA00022692"/>
    </source>
</evidence>
<feature type="domain" description="MacB-like periplasmic core" evidence="9">
    <location>
        <begin position="25"/>
        <end position="235"/>
    </location>
</feature>
<evidence type="ECO:0000256" key="1">
    <source>
        <dbReference type="ARBA" id="ARBA00004651"/>
    </source>
</evidence>
<evidence type="ECO:0000256" key="7">
    <source>
        <dbReference type="SAM" id="Phobius"/>
    </source>
</evidence>
<evidence type="ECO:0000256" key="2">
    <source>
        <dbReference type="ARBA" id="ARBA00005236"/>
    </source>
</evidence>
<feature type="transmembrane region" description="Helical" evidence="7">
    <location>
        <begin position="309"/>
        <end position="336"/>
    </location>
</feature>
<dbReference type="InterPro" id="IPR025857">
    <property type="entry name" value="MacB_PCD"/>
</dbReference>
<comment type="similarity">
    <text evidence="2">Belongs to the ABC-4 integral membrane protein family. LolC/E subfamily.</text>
</comment>
<dbReference type="AlphaFoldDB" id="A0A7V3KMY1"/>
<evidence type="ECO:0000259" key="8">
    <source>
        <dbReference type="Pfam" id="PF02687"/>
    </source>
</evidence>
<dbReference type="InterPro" id="IPR051447">
    <property type="entry name" value="Lipoprotein-release_system"/>
</dbReference>
<feature type="transmembrane region" description="Helical" evidence="7">
    <location>
        <begin position="364"/>
        <end position="381"/>
    </location>
</feature>
<evidence type="ECO:0000256" key="3">
    <source>
        <dbReference type="ARBA" id="ARBA00022475"/>
    </source>
</evidence>
<dbReference type="InterPro" id="IPR003838">
    <property type="entry name" value="ABC3_permease_C"/>
</dbReference>
<keyword evidence="4 7" id="KW-0812">Transmembrane</keyword>
<dbReference type="PANTHER" id="PTHR30489">
    <property type="entry name" value="LIPOPROTEIN-RELEASING SYSTEM TRANSMEMBRANE PROTEIN LOLE"/>
    <property type="match status" value="1"/>
</dbReference>
<keyword evidence="3" id="KW-1003">Cell membrane</keyword>
<sequence>MKLHVFFVLKNYLKASRKGLLSFLSIFSIAGVFIGVAALILVIGIMTGFQQELRNRIIGMTPHIMVHKFFFTPFPEDSNHIAKIEEIKGVKACEPFLVTKTVLVRGENSEGVVLKGVKRLPEGVKIVSGDSVFLPGRIYLGLNIAASLAANPEDTVKIYSPTKIKRTPFGMIMSSYDSPVGGVFDAGLYDYNTSFAFIHLRTLQELLGMGDSIAGYEVYLRDPFNAPSVQKEIEKEFGYPFTTTNWMELNRTVFQALKLEKLGMFLVLALTVIVASFGIISVLMLLITQKTREIGVLRAMGFTKRDVRNTFVALGMTFSLIGIIGGLVAGVGLSYLSNKFGIFRLPPDVYFIDRVPIVVRPMDVVYIVGLTLVISFIASLIPSLRASKMEPVEAIRYE</sequence>
<gene>
    <name evidence="10" type="ORF">ENV38_01825</name>
</gene>
<protein>
    <submittedName>
        <fullName evidence="10">ABC transporter permease</fullName>
    </submittedName>
</protein>